<dbReference type="Gene3D" id="3.30.300.210">
    <property type="entry name" value="Nutrient germinant receptor protein C, domain 3"/>
    <property type="match status" value="1"/>
</dbReference>
<evidence type="ECO:0000259" key="9">
    <source>
        <dbReference type="Pfam" id="PF05504"/>
    </source>
</evidence>
<dbReference type="NCBIfam" id="TIGR02887">
    <property type="entry name" value="spore_ger_x_C"/>
    <property type="match status" value="1"/>
</dbReference>
<reference evidence="11 12" key="1">
    <citation type="submission" date="2021-03" db="EMBL/GenBank/DDBJ databases">
        <title>Genomic Encyclopedia of Type Strains, Phase IV (KMG-IV): sequencing the most valuable type-strain genomes for metagenomic binning, comparative biology and taxonomic classification.</title>
        <authorList>
            <person name="Goeker M."/>
        </authorList>
    </citation>
    <scope>NUCLEOTIDE SEQUENCE [LARGE SCALE GENOMIC DNA]</scope>
    <source>
        <strain evidence="11 12">DSM 24950</strain>
    </source>
</reference>
<organism evidence="11 12">
    <name type="scientific">Paenibacillus aceris</name>
    <dbReference type="NCBI Taxonomy" id="869555"/>
    <lineage>
        <taxon>Bacteria</taxon>
        <taxon>Bacillati</taxon>
        <taxon>Bacillota</taxon>
        <taxon>Bacilli</taxon>
        <taxon>Bacillales</taxon>
        <taxon>Paenibacillaceae</taxon>
        <taxon>Paenibacillus</taxon>
    </lineage>
</organism>
<dbReference type="InterPro" id="IPR046953">
    <property type="entry name" value="Spore_GerAC-like_C"/>
</dbReference>
<feature type="signal peptide" evidence="8">
    <location>
        <begin position="1"/>
        <end position="23"/>
    </location>
</feature>
<dbReference type="EMBL" id="JAGGKV010000010">
    <property type="protein sequence ID" value="MBP1964826.1"/>
    <property type="molecule type" value="Genomic_DNA"/>
</dbReference>
<evidence type="ECO:0000256" key="3">
    <source>
        <dbReference type="ARBA" id="ARBA00022544"/>
    </source>
</evidence>
<dbReference type="Pfam" id="PF25198">
    <property type="entry name" value="Spore_GerAC_N"/>
    <property type="match status" value="1"/>
</dbReference>
<keyword evidence="7" id="KW-0449">Lipoprotein</keyword>
<accession>A0ABS4I2M8</accession>
<sequence length="383" mass="44258">MKKLCLFLMVLTFLFLQTGCWNSKDIQTMAYVTAIGMDYEDGKYITYVQVLNFANVSKTESTQLGKNIPVWIGRGEGATVTETFNAIYATSQLRVYWGHVKSIVCTDRFLKNGKRVKEAYDMVNRYREIRYNVLLYGTKELLSDIFQQKSILNLSPTDSLLDNPSQIYSQRSYITPHYGFKIISEINEPGQSAMLPSIALDKGEWTEDKQPKSMFRIDGAFYLKGSQSLGWMSEKELEGFRWLQEKLSRSPINIPDTKKPVAAIVMIEPKSKILPTIRNGKVYYTIKLKMDAYVDEMVEDLSTQDMQKLAEQVIEDQLRKTYEIGLSKKIDVLQLGERLYRNYPKKWHELNQDNDFNLDATSLDKVEVKVKLQHTGKYKARSN</sequence>
<dbReference type="Pfam" id="PF05504">
    <property type="entry name" value="Spore_GerAC"/>
    <property type="match status" value="1"/>
</dbReference>
<dbReference type="RefSeq" id="WP_167053086.1">
    <property type="nucleotide sequence ID" value="NZ_JAAOZR010000005.1"/>
</dbReference>
<feature type="domain" description="Spore germination GerAC-like C-terminal" evidence="9">
    <location>
        <begin position="219"/>
        <end position="376"/>
    </location>
</feature>
<comment type="subcellular location">
    <subcellularLocation>
        <location evidence="1">Membrane</location>
        <topology evidence="1">Lipid-anchor</topology>
    </subcellularLocation>
</comment>
<feature type="chain" id="PRO_5046858185" evidence="8">
    <location>
        <begin position="24"/>
        <end position="383"/>
    </location>
</feature>
<evidence type="ECO:0000256" key="4">
    <source>
        <dbReference type="ARBA" id="ARBA00022729"/>
    </source>
</evidence>
<feature type="domain" description="Spore germination protein N-terminal" evidence="10">
    <location>
        <begin position="22"/>
        <end position="199"/>
    </location>
</feature>
<dbReference type="PANTHER" id="PTHR35789">
    <property type="entry name" value="SPORE GERMINATION PROTEIN B3"/>
    <property type="match status" value="1"/>
</dbReference>
<dbReference type="Proteomes" id="UP001519344">
    <property type="component" value="Unassembled WGS sequence"/>
</dbReference>
<comment type="similarity">
    <text evidence="2">Belongs to the GerABKC lipoprotein family.</text>
</comment>
<protein>
    <submittedName>
        <fullName evidence="11">Ger(X)C family germination protein</fullName>
    </submittedName>
</protein>
<keyword evidence="6" id="KW-0564">Palmitate</keyword>
<keyword evidence="4 8" id="KW-0732">Signal</keyword>
<name>A0ABS4I2M8_9BACL</name>
<evidence type="ECO:0000313" key="11">
    <source>
        <dbReference type="EMBL" id="MBP1964826.1"/>
    </source>
</evidence>
<keyword evidence="5" id="KW-0472">Membrane</keyword>
<comment type="caution">
    <text evidence="11">The sequence shown here is derived from an EMBL/GenBank/DDBJ whole genome shotgun (WGS) entry which is preliminary data.</text>
</comment>
<keyword evidence="12" id="KW-1185">Reference proteome</keyword>
<dbReference type="InterPro" id="IPR008844">
    <property type="entry name" value="Spore_GerAC-like"/>
</dbReference>
<dbReference type="InterPro" id="IPR038501">
    <property type="entry name" value="Spore_GerAC_C_sf"/>
</dbReference>
<evidence type="ECO:0000259" key="10">
    <source>
        <dbReference type="Pfam" id="PF25198"/>
    </source>
</evidence>
<evidence type="ECO:0000313" key="12">
    <source>
        <dbReference type="Proteomes" id="UP001519344"/>
    </source>
</evidence>
<evidence type="ECO:0000256" key="6">
    <source>
        <dbReference type="ARBA" id="ARBA00023139"/>
    </source>
</evidence>
<dbReference type="PANTHER" id="PTHR35789:SF1">
    <property type="entry name" value="SPORE GERMINATION PROTEIN B3"/>
    <property type="match status" value="1"/>
</dbReference>
<evidence type="ECO:0000256" key="1">
    <source>
        <dbReference type="ARBA" id="ARBA00004635"/>
    </source>
</evidence>
<evidence type="ECO:0000256" key="5">
    <source>
        <dbReference type="ARBA" id="ARBA00023136"/>
    </source>
</evidence>
<gene>
    <name evidence="11" type="ORF">J2Z65_004049</name>
</gene>
<evidence type="ECO:0000256" key="2">
    <source>
        <dbReference type="ARBA" id="ARBA00007886"/>
    </source>
</evidence>
<dbReference type="InterPro" id="IPR057336">
    <property type="entry name" value="GerAC_N"/>
</dbReference>
<keyword evidence="3" id="KW-0309">Germination</keyword>
<evidence type="ECO:0000256" key="8">
    <source>
        <dbReference type="SAM" id="SignalP"/>
    </source>
</evidence>
<evidence type="ECO:0000256" key="7">
    <source>
        <dbReference type="ARBA" id="ARBA00023288"/>
    </source>
</evidence>
<proteinExistence type="inferred from homology"/>